<name>A0ABS2GH59_9FIRM</name>
<feature type="domain" description="4Fe-4S ferredoxin-type" evidence="7">
    <location>
        <begin position="176"/>
        <end position="205"/>
    </location>
</feature>
<dbReference type="NCBIfam" id="NF038196">
    <property type="entry name" value="ferrodoxin_EFR1"/>
    <property type="match status" value="1"/>
</dbReference>
<dbReference type="InterPro" id="IPR017896">
    <property type="entry name" value="4Fe4S_Fe-S-bd"/>
</dbReference>
<protein>
    <submittedName>
        <fullName evidence="8">4Fe-4S dicluster domain-containing protein</fullName>
    </submittedName>
</protein>
<dbReference type="Pfam" id="PF12838">
    <property type="entry name" value="Fer4_7"/>
    <property type="match status" value="1"/>
</dbReference>
<evidence type="ECO:0000256" key="6">
    <source>
        <dbReference type="ARBA" id="ARBA00023014"/>
    </source>
</evidence>
<dbReference type="Gene3D" id="3.40.50.360">
    <property type="match status" value="1"/>
</dbReference>
<comment type="cofactor">
    <cofactor evidence="1">
        <name>[4Fe-4S] cluster</name>
        <dbReference type="ChEBI" id="CHEBI:49883"/>
    </cofactor>
</comment>
<reference evidence="8 9" key="1">
    <citation type="journal article" date="2021" name="Sci. Rep.">
        <title>The distribution of antibiotic resistance genes in chicken gut microbiota commensals.</title>
        <authorList>
            <person name="Juricova H."/>
            <person name="Matiasovicova J."/>
            <person name="Kubasova T."/>
            <person name="Cejkova D."/>
            <person name="Rychlik I."/>
        </authorList>
    </citation>
    <scope>NUCLEOTIDE SEQUENCE [LARGE SCALE GENOMIC DNA]</scope>
    <source>
        <strain evidence="8 9">An537</strain>
    </source>
</reference>
<keyword evidence="6" id="KW-0411">Iron-sulfur</keyword>
<dbReference type="PROSITE" id="PS00198">
    <property type="entry name" value="4FE4S_FER_1"/>
    <property type="match status" value="2"/>
</dbReference>
<evidence type="ECO:0000256" key="2">
    <source>
        <dbReference type="ARBA" id="ARBA00003532"/>
    </source>
</evidence>
<keyword evidence="9" id="KW-1185">Reference proteome</keyword>
<dbReference type="InterPro" id="IPR017900">
    <property type="entry name" value="4Fe4S_Fe_S_CS"/>
</dbReference>
<dbReference type="InterPro" id="IPR047964">
    <property type="entry name" value="EFR1-like"/>
</dbReference>
<keyword evidence="5" id="KW-0408">Iron</keyword>
<evidence type="ECO:0000259" key="7">
    <source>
        <dbReference type="PROSITE" id="PS51379"/>
    </source>
</evidence>
<comment type="caution">
    <text evidence="8">The sequence shown here is derived from an EMBL/GenBank/DDBJ whole genome shotgun (WGS) entry which is preliminary data.</text>
</comment>
<dbReference type="InterPro" id="IPR029039">
    <property type="entry name" value="Flavoprotein-like_sf"/>
</dbReference>
<feature type="domain" description="4Fe-4S ferredoxin-type" evidence="7">
    <location>
        <begin position="221"/>
        <end position="249"/>
    </location>
</feature>
<accession>A0ABS2GH59</accession>
<evidence type="ECO:0000256" key="5">
    <source>
        <dbReference type="ARBA" id="ARBA00023004"/>
    </source>
</evidence>
<dbReference type="Gene3D" id="3.30.70.3270">
    <property type="match status" value="1"/>
</dbReference>
<dbReference type="EMBL" id="JACJLA010000022">
    <property type="protein sequence ID" value="MBM6913499.1"/>
    <property type="molecule type" value="Genomic_DNA"/>
</dbReference>
<evidence type="ECO:0000256" key="3">
    <source>
        <dbReference type="ARBA" id="ARBA00022485"/>
    </source>
</evidence>
<keyword evidence="3" id="KW-0004">4Fe-4S</keyword>
<dbReference type="RefSeq" id="WP_205088374.1">
    <property type="nucleotide sequence ID" value="NZ_JACJLA010000022.1"/>
</dbReference>
<sequence length="269" mass="30954">MIYYFTGTGNSLDVAKRLAVLLGDTVQLMDIHEAQPVIESAPSIGFVVPVHNFDIPDAIKDWFRRARFSGSFGQTYFYGLITYGGAEGNARTNLRRACLKKGWDLVFNTMVMVPDNAGPIIHRPYDLTSLYTLDERLARIAEAVKGRRRSHEEEPYSYKMALKTELSKIYLDSPVVAMKIDHHRCIRCRLCERLCPVENMYFKGKKKKKDKAAKARKSYTGKMKLRGHCIHCLACIHWCPTGAIRMGYIDFMNRQYTNPYIKARELLKR</sequence>
<gene>
    <name evidence="8" type="ORF">H6A01_09240</name>
</gene>
<dbReference type="SUPFAM" id="SSF54862">
    <property type="entry name" value="4Fe-4S ferredoxins"/>
    <property type="match status" value="1"/>
</dbReference>
<dbReference type="InterPro" id="IPR050157">
    <property type="entry name" value="PSI_iron-sulfur_center"/>
</dbReference>
<evidence type="ECO:0000313" key="9">
    <source>
        <dbReference type="Proteomes" id="UP000707138"/>
    </source>
</evidence>
<dbReference type="Proteomes" id="UP000707138">
    <property type="component" value="Unassembled WGS sequence"/>
</dbReference>
<proteinExistence type="predicted"/>
<dbReference type="PANTHER" id="PTHR24960">
    <property type="entry name" value="PHOTOSYSTEM I IRON-SULFUR CENTER-RELATED"/>
    <property type="match status" value="1"/>
</dbReference>
<dbReference type="PROSITE" id="PS51379">
    <property type="entry name" value="4FE4S_FER_2"/>
    <property type="match status" value="2"/>
</dbReference>
<dbReference type="PANTHER" id="PTHR24960:SF79">
    <property type="entry name" value="PHOTOSYSTEM I IRON-SULFUR CENTER"/>
    <property type="match status" value="1"/>
</dbReference>
<dbReference type="SUPFAM" id="SSF52218">
    <property type="entry name" value="Flavoproteins"/>
    <property type="match status" value="1"/>
</dbReference>
<keyword evidence="4" id="KW-0479">Metal-binding</keyword>
<evidence type="ECO:0000256" key="4">
    <source>
        <dbReference type="ARBA" id="ARBA00022723"/>
    </source>
</evidence>
<organism evidence="8 9">
    <name type="scientific">Veillonella magna</name>
    <dbReference type="NCBI Taxonomy" id="464322"/>
    <lineage>
        <taxon>Bacteria</taxon>
        <taxon>Bacillati</taxon>
        <taxon>Bacillota</taxon>
        <taxon>Negativicutes</taxon>
        <taxon>Veillonellales</taxon>
        <taxon>Veillonellaceae</taxon>
        <taxon>Veillonella</taxon>
    </lineage>
</organism>
<comment type="function">
    <text evidence="2">Ferredoxins are iron-sulfur proteins that transfer electrons in a wide variety of metabolic reactions.</text>
</comment>
<evidence type="ECO:0000313" key="8">
    <source>
        <dbReference type="EMBL" id="MBM6913499.1"/>
    </source>
</evidence>
<evidence type="ECO:0000256" key="1">
    <source>
        <dbReference type="ARBA" id="ARBA00001966"/>
    </source>
</evidence>